<protein>
    <submittedName>
        <fullName evidence="2">Uncharacterized protein</fullName>
    </submittedName>
</protein>
<evidence type="ECO:0000313" key="3">
    <source>
        <dbReference type="Proteomes" id="UP000053105"/>
    </source>
</evidence>
<gene>
    <name evidence="2" type="ORF">WN51_10243</name>
</gene>
<accession>A0A0M9A6W2</accession>
<dbReference type="AlphaFoldDB" id="A0A0M9A6W2"/>
<organism evidence="2 3">
    <name type="scientific">Melipona quadrifasciata</name>
    <dbReference type="NCBI Taxonomy" id="166423"/>
    <lineage>
        <taxon>Eukaryota</taxon>
        <taxon>Metazoa</taxon>
        <taxon>Ecdysozoa</taxon>
        <taxon>Arthropoda</taxon>
        <taxon>Hexapoda</taxon>
        <taxon>Insecta</taxon>
        <taxon>Pterygota</taxon>
        <taxon>Neoptera</taxon>
        <taxon>Endopterygota</taxon>
        <taxon>Hymenoptera</taxon>
        <taxon>Apocrita</taxon>
        <taxon>Aculeata</taxon>
        <taxon>Apoidea</taxon>
        <taxon>Anthophila</taxon>
        <taxon>Apidae</taxon>
        <taxon>Melipona</taxon>
    </lineage>
</organism>
<dbReference type="Proteomes" id="UP000053105">
    <property type="component" value="Unassembled WGS sequence"/>
</dbReference>
<proteinExistence type="predicted"/>
<dbReference type="EMBL" id="KQ435735">
    <property type="protein sequence ID" value="KOX77153.1"/>
    <property type="molecule type" value="Genomic_DNA"/>
</dbReference>
<name>A0A0M9A6W2_9HYME</name>
<feature type="compositionally biased region" description="Polar residues" evidence="1">
    <location>
        <begin position="11"/>
        <end position="20"/>
    </location>
</feature>
<keyword evidence="3" id="KW-1185">Reference proteome</keyword>
<reference evidence="2 3" key="1">
    <citation type="submission" date="2015-07" db="EMBL/GenBank/DDBJ databases">
        <title>The genome of Melipona quadrifasciata.</title>
        <authorList>
            <person name="Pan H."/>
            <person name="Kapheim K."/>
        </authorList>
    </citation>
    <scope>NUCLEOTIDE SEQUENCE [LARGE SCALE GENOMIC DNA]</scope>
    <source>
        <strain evidence="2">0111107301</strain>
        <tissue evidence="2">Whole body</tissue>
    </source>
</reference>
<evidence type="ECO:0000313" key="2">
    <source>
        <dbReference type="EMBL" id="KOX77153.1"/>
    </source>
</evidence>
<evidence type="ECO:0000256" key="1">
    <source>
        <dbReference type="SAM" id="MobiDB-lite"/>
    </source>
</evidence>
<sequence>MGIKGSRAKVTVQNTSSKKSTALEFYRKIHQNASESQKNTNNIEKTVTTNSIAKSVTIGIEQPKSSS</sequence>
<feature type="region of interest" description="Disordered" evidence="1">
    <location>
        <begin position="1"/>
        <end position="20"/>
    </location>
</feature>